<name>A0ABC8W0T1_9POAL</name>
<accession>A0ABC8W0T1</accession>
<reference evidence="2" key="1">
    <citation type="submission" date="2024-06" db="EMBL/GenBank/DDBJ databases">
        <authorList>
            <person name="Ryan C."/>
        </authorList>
    </citation>
    <scope>NUCLEOTIDE SEQUENCE [LARGE SCALE GENOMIC DNA]</scope>
</reference>
<evidence type="ECO:0000313" key="1">
    <source>
        <dbReference type="EMBL" id="CAL4900282.1"/>
    </source>
</evidence>
<dbReference type="AlphaFoldDB" id="A0ABC8W0T1"/>
<evidence type="ECO:0000313" key="2">
    <source>
        <dbReference type="Proteomes" id="UP001497457"/>
    </source>
</evidence>
<dbReference type="Pfam" id="PF08224">
    <property type="entry name" value="DUF1719"/>
    <property type="match status" value="1"/>
</dbReference>
<keyword evidence="2" id="KW-1185">Reference proteome</keyword>
<dbReference type="Proteomes" id="UP001497457">
    <property type="component" value="Chromosome 11b"/>
</dbReference>
<sequence length="434" mass="48403">MAEIVASAVASEAVSRVSSFLSGDQTSHESVEDKAERLEMAVLKIRSVVAVSEDLHISHLPLLHWKAKLKRIAQEGEGLLHVQKKRAIECNGVSDITAGNSISQYLIQTAKRLVPFRRREDEFSDSTLRRFERLADGADSFFRLVQSGSHPKKSLLLPSLTRSLLAGDSLEFSIKNQSGYDHIIMWPCLDPGTGNSSVACLGVKREDEVVWQKSFKMFVFFHLSEASNILAIAMSCLELLPPQFDAASAAIRGLLTETIGQCGDRFNLSETAIWCRRRIQSYHHNDSKAPASAATGILPLPHPVLRLTTCCYASPSIGSKDGIPIELECHVSPHLLPEKHSQQFERVEQDVVRKLLPKVTDGFYDDERQDCLHYKRQIWCPQSSMYCSVAPAISQPLTLTQAYLMECSGALCRRRRTVKRKSQSISKLQDIAKA</sequence>
<dbReference type="InterPro" id="IPR013181">
    <property type="entry name" value="DUF1719"/>
</dbReference>
<dbReference type="EMBL" id="OZ075121">
    <property type="protein sequence ID" value="CAL4900282.1"/>
    <property type="molecule type" value="Genomic_DNA"/>
</dbReference>
<proteinExistence type="predicted"/>
<reference evidence="1 2" key="2">
    <citation type="submission" date="2024-10" db="EMBL/GenBank/DDBJ databases">
        <authorList>
            <person name="Ryan C."/>
        </authorList>
    </citation>
    <scope>NUCLEOTIDE SEQUENCE [LARGE SCALE GENOMIC DNA]</scope>
</reference>
<protein>
    <recommendedName>
        <fullName evidence="3">Rx N-terminal domain-containing protein</fullName>
    </recommendedName>
</protein>
<evidence type="ECO:0008006" key="3">
    <source>
        <dbReference type="Google" id="ProtNLM"/>
    </source>
</evidence>
<organism evidence="1 2">
    <name type="scientific">Urochloa decumbens</name>
    <dbReference type="NCBI Taxonomy" id="240449"/>
    <lineage>
        <taxon>Eukaryota</taxon>
        <taxon>Viridiplantae</taxon>
        <taxon>Streptophyta</taxon>
        <taxon>Embryophyta</taxon>
        <taxon>Tracheophyta</taxon>
        <taxon>Spermatophyta</taxon>
        <taxon>Magnoliopsida</taxon>
        <taxon>Liliopsida</taxon>
        <taxon>Poales</taxon>
        <taxon>Poaceae</taxon>
        <taxon>PACMAD clade</taxon>
        <taxon>Panicoideae</taxon>
        <taxon>Panicodae</taxon>
        <taxon>Paniceae</taxon>
        <taxon>Melinidinae</taxon>
        <taxon>Urochloa</taxon>
    </lineage>
</organism>
<dbReference type="PANTHER" id="PTHR33377:SF52">
    <property type="entry name" value="RX N-TERMINAL DOMAIN-CONTAINING PROTEIN"/>
    <property type="match status" value="1"/>
</dbReference>
<dbReference type="PANTHER" id="PTHR33377">
    <property type="entry name" value="OS10G0134700 PROTEIN-RELATED"/>
    <property type="match status" value="1"/>
</dbReference>
<dbReference type="SMART" id="SM01157">
    <property type="entry name" value="DUF1719"/>
    <property type="match status" value="1"/>
</dbReference>
<gene>
    <name evidence="1" type="ORF">URODEC1_LOCUS8609</name>
</gene>